<evidence type="ECO:0000256" key="1">
    <source>
        <dbReference type="ARBA" id="ARBA00004141"/>
    </source>
</evidence>
<dbReference type="Pfam" id="PF14288">
    <property type="entry name" value="FKS1_dom1"/>
    <property type="match status" value="1"/>
</dbReference>
<feature type="non-terminal residue" evidence="13">
    <location>
        <position position="2287"/>
    </location>
</feature>
<dbReference type="GO" id="GO:0003843">
    <property type="term" value="F:1,3-beta-D-glucan synthase activity"/>
    <property type="evidence" value="ECO:0007669"/>
    <property type="project" value="UniProtKB-EC"/>
</dbReference>
<feature type="region of interest" description="Disordered" evidence="10">
    <location>
        <begin position="397"/>
        <end position="423"/>
    </location>
</feature>
<comment type="caution">
    <text evidence="13">The sequence shown here is derived from an EMBL/GenBank/DDBJ whole genome shotgun (WGS) entry which is preliminary data.</text>
</comment>
<dbReference type="OrthoDB" id="345600at2759"/>
<dbReference type="GO" id="GO:0006075">
    <property type="term" value="P:(1-&gt;3)-beta-D-glucan biosynthetic process"/>
    <property type="evidence" value="ECO:0007669"/>
    <property type="project" value="InterPro"/>
</dbReference>
<organism evidence="13 14">
    <name type="scientific">Cystoisospora suis</name>
    <dbReference type="NCBI Taxonomy" id="483139"/>
    <lineage>
        <taxon>Eukaryota</taxon>
        <taxon>Sar</taxon>
        <taxon>Alveolata</taxon>
        <taxon>Apicomplexa</taxon>
        <taxon>Conoidasida</taxon>
        <taxon>Coccidia</taxon>
        <taxon>Eucoccidiorida</taxon>
        <taxon>Eimeriorina</taxon>
        <taxon>Sarcocystidae</taxon>
        <taxon>Cystoisospora</taxon>
    </lineage>
</organism>
<evidence type="ECO:0000256" key="7">
    <source>
        <dbReference type="ARBA" id="ARBA00022989"/>
    </source>
</evidence>
<evidence type="ECO:0000256" key="3">
    <source>
        <dbReference type="ARBA" id="ARBA00012589"/>
    </source>
</evidence>
<dbReference type="InterPro" id="IPR026899">
    <property type="entry name" value="FKS1-like_dom1"/>
</dbReference>
<evidence type="ECO:0000256" key="10">
    <source>
        <dbReference type="SAM" id="MobiDB-lite"/>
    </source>
</evidence>
<comment type="similarity">
    <text evidence="2">Belongs to the glycosyltransferase 48 family.</text>
</comment>
<feature type="region of interest" description="Disordered" evidence="10">
    <location>
        <begin position="77"/>
        <end position="103"/>
    </location>
</feature>
<dbReference type="PANTHER" id="PTHR12741:SF48">
    <property type="entry name" value="1,3-BETA-GLUCAN SYNTHASE COMPONENT FKS1-RELATED"/>
    <property type="match status" value="1"/>
</dbReference>
<evidence type="ECO:0000313" key="13">
    <source>
        <dbReference type="EMBL" id="PHJ24216.1"/>
    </source>
</evidence>
<dbReference type="PANTHER" id="PTHR12741">
    <property type="entry name" value="LYST-INTERACTING PROTEIN LIP5 DOPAMINE RESPONSIVE PROTEIN DRG-1"/>
    <property type="match status" value="1"/>
</dbReference>
<keyword evidence="6 11" id="KW-0812">Transmembrane</keyword>
<dbReference type="VEuPathDB" id="ToxoDB:CSUI_001936"/>
<feature type="compositionally biased region" description="Polar residues" evidence="10">
    <location>
        <begin position="1619"/>
        <end position="1634"/>
    </location>
</feature>
<feature type="transmembrane region" description="Helical" evidence="11">
    <location>
        <begin position="578"/>
        <end position="596"/>
    </location>
</feature>
<keyword evidence="8 11" id="KW-0472">Membrane</keyword>
<feature type="transmembrane region" description="Helical" evidence="11">
    <location>
        <begin position="698"/>
        <end position="724"/>
    </location>
</feature>
<dbReference type="Pfam" id="PF02364">
    <property type="entry name" value="Glucan_synthase"/>
    <property type="match status" value="2"/>
</dbReference>
<comment type="catalytic activity">
    <reaction evidence="9">
        <text>[(1-&gt;3)-beta-D-glucosyl](n) + UDP-alpha-D-glucose = [(1-&gt;3)-beta-D-glucosyl](n+1) + UDP + H(+)</text>
        <dbReference type="Rhea" id="RHEA:21476"/>
        <dbReference type="Rhea" id="RHEA-COMP:11146"/>
        <dbReference type="Rhea" id="RHEA-COMP:14303"/>
        <dbReference type="ChEBI" id="CHEBI:15378"/>
        <dbReference type="ChEBI" id="CHEBI:37671"/>
        <dbReference type="ChEBI" id="CHEBI:58223"/>
        <dbReference type="ChEBI" id="CHEBI:58885"/>
        <dbReference type="EC" id="2.4.1.34"/>
    </reaction>
</comment>
<keyword evidence="5" id="KW-0808">Transferase</keyword>
<dbReference type="InterPro" id="IPR003440">
    <property type="entry name" value="Glyco_trans_48_dom"/>
</dbReference>
<feature type="transmembrane region" description="Helical" evidence="11">
    <location>
        <begin position="474"/>
        <end position="494"/>
    </location>
</feature>
<dbReference type="SMART" id="SM01205">
    <property type="entry name" value="FKS1_dom1"/>
    <property type="match status" value="1"/>
</dbReference>
<feature type="compositionally biased region" description="Basic and acidic residues" evidence="10">
    <location>
        <begin position="1696"/>
        <end position="1705"/>
    </location>
</feature>
<sequence>MLASASAFALQNEGPRIVRVHGPADDRPSRTAMASAPVVLGASRARGGNSPHRQIKTNLLVIDGRNLYNSKVLEHHPPPRVEINMDEPQNSSTSPEGDRDTWSERNSRYLREILTFLFRSDSRYYAELYGVHAEDYRRQLHLYENPSQFLKRPVGTYVIEQTVWFVVKSQYRFQTDSMYNQMEDVLVHLLNLCIRETGKSCQIAGPEILYLVLSEYHGRLFANYYKWCDYLGEEPFPWRKPPWLAESYCSPDATDTPLTSITVIGESDTSGGLAANSGTGSFSPALRRDLQQMTYEVALFKLLWGEAANLRHTPEFLCWMFHWMCLAWDPVFRAEEDFVDLIRDVVQRIRDEQWYLAGTLRAPDHGGRLLYDDINEVFWERAATGVLQEARAKTELAEMRSQPEKEKGTDVTADNEKTAEQGNEPCLPVRRENLNFFFCRLLNGKKPQEGVKTFMERRTYVQHVPMYLQVLRTFWRVLAWHGVTFALLFFLRSLIDDEPHAIVVYAWNQCIITAVFLHALGPIFDLILLNWRSLKKSHFWRFFFQENAVNLVRLFFLAAVSTAIAREGVSSPLLRWDGVLGAAYVAFYCLHGLHYFSFVRVRGKMPVFHLLWKMPVISALVKPSTFTGNTPLLAEDITHVVRYVLFWVPVIALKFAYWLSVVLPPLIDGGKHIELAARSSHISSLTAVLERSQGLLKAVLWAPAFLIWLFDLQIFFLLAGTLYGSMDGCWRRVGFFKSSRKIQKRLLPVLSSAPIFDVKSLYKQAKYRTETESLSELPSAPRLDRKASMRRAFSRVGSLRAEAVPPSVVTPRGSTALLRRASTKVQYQNCKDPYRNMVPLLRAGSLANRALASDVVDDRSVARKRFGFLWNEVIQSWRLEDILSDIEAEQLFFNELPLLDTGNGDWAVARLSRREKFIRWDRSTFRLPVYCYCDVVIGFLKKCENFHHQVNDQVARFGSKTSVARRFFREYLSDDPDHQDPRFEDSLHIEACTEVAEAMCLYFARYFEHGADFVDALADLWNWLKEDGSRLLWINLLSLKDLVPVLDQLFTFLQRSGTWDHRDEASVNKCNERLKKTLSHLVLLPEGDLSTLGADGLPDVVKEYLTCLNICFGSPRGQKLPSLYTQPIEVEEVNGMVRQFQITMSHTQQLHLAEDNFFEEDPYLMPMTTEQMAEFRCLHALVQEADADVFTAELQDEDKKPFSQAVDDSPDQRLLAKTEHAVKLYFRRAARILRSTNPFLGASEADRRLKQFVNSLLMKMPESPEVNDMISMVTLTPYYREDTALDLQDLEKPTQEGVSKMELLRTLHPNEFNNFLERVDRDKEMFTIHQELENRVADSPAERKQAIAEVRRQMRQNGLLQRYDRFSESLQEWASYRGQVLIRTVRGMMYHEQAIKMQAYLEKTPYESLHLCHDPNRLDFSQLDSLRSPEAGLWYEVLKIPPAYELPAEVMSTARLKYQYLVAAQEFGNDNKAKPPVPGKELTPEARSSLLRKLWMYKLLVRYPGLRIASIEPELDDNGMPTGHKMSTLYRLTADPDVLRERIAPPEARQKKDAFIRPRYERPVICVPVQAARMPRPFVPVPHMPFCTEKDSAPSENFSLKTRGGQQPDENKSARNAPLSGSSADTSHSNSQADSPGRTRQEVWAFWMRTQRQHPGQNLPDAEGGLRDTELAAQDNVPVGTGTNLTGPQLMPTGRDQGRRFRREDETDDESSEEDNTHSSFDRQESEATEEAMTHGQGRVAGPLGEKVASIIVKIKNRKIKDQTAALRTQTLLRQMTGHAGLSQRLMTTMLSATDDATSEATSLGPTVYLRDAARHMASWKGAKVSTRASSLNFREEIWTSGPGSPGQLSLSPGTTQLLSREQQNRDHWSGISRRKMSTYNPARSAASRGDERHLTPLIRQYSRELAREPQVLPWAVAPGVTAAVRGAASTAHRRHVIHSSSERRSAAEVPGCGDRSRGTSSTGILQDEWGDFERDAVARVNRRRNSIITLHSIPEDRFCSGPASGVVRASHATCMISESGANWAPSRLDRQTSLADCENLGCYREPMGGFSVPQFRLDGCHALSPKVARNWPQSDAPSDASNCQRACNRRRSFSGDTGDEGGTFADRIALFEQLLCRRDVNAIIGKERKEDACNGQERRSRKRPEMVWLSGRGPMRLEAVYRVRLPLVLDENGESWKRYPIIGPGKPENQNHAMIFTRMETMQVVDMNMEGYLEETLKLRNLLQEFIAHPRMRILGFREHIFTENVSSLASYMALQENIFTTTSQRFYHEPLQVSEEGGCAALGAT</sequence>
<evidence type="ECO:0000256" key="5">
    <source>
        <dbReference type="ARBA" id="ARBA00022679"/>
    </source>
</evidence>
<feature type="transmembrane region" description="Helical" evidence="11">
    <location>
        <begin position="506"/>
        <end position="528"/>
    </location>
</feature>
<evidence type="ECO:0000313" key="14">
    <source>
        <dbReference type="Proteomes" id="UP000221165"/>
    </source>
</evidence>
<dbReference type="EMBL" id="MIGC01000800">
    <property type="protein sequence ID" value="PHJ24216.1"/>
    <property type="molecule type" value="Genomic_DNA"/>
</dbReference>
<keyword evidence="4" id="KW-0328">Glycosyltransferase</keyword>
<evidence type="ECO:0000256" key="11">
    <source>
        <dbReference type="SAM" id="Phobius"/>
    </source>
</evidence>
<feature type="domain" description="1,3-beta-glucan synthase component FKS1-like" evidence="12">
    <location>
        <begin position="291"/>
        <end position="389"/>
    </location>
</feature>
<reference evidence="13 14" key="1">
    <citation type="journal article" date="2017" name="Int. J. Parasitol.">
        <title>The genome of the protozoan parasite Cystoisospora suis and a reverse vaccinology approach to identify vaccine candidates.</title>
        <authorList>
            <person name="Palmieri N."/>
            <person name="Shrestha A."/>
            <person name="Ruttkowski B."/>
            <person name="Beck T."/>
            <person name="Vogl C."/>
            <person name="Tomley F."/>
            <person name="Blake D.P."/>
            <person name="Joachim A."/>
        </authorList>
    </citation>
    <scope>NUCLEOTIDE SEQUENCE [LARGE SCALE GENOMIC DNA]</scope>
    <source>
        <strain evidence="13 14">Wien I</strain>
    </source>
</reference>
<dbReference type="RefSeq" id="XP_067925889.1">
    <property type="nucleotide sequence ID" value="XM_068062139.1"/>
</dbReference>
<dbReference type="GeneID" id="94425350"/>
<protein>
    <recommendedName>
        <fullName evidence="3">1,3-beta-glucan synthase</fullName>
        <ecNumber evidence="3">2.4.1.34</ecNumber>
    </recommendedName>
</protein>
<dbReference type="GO" id="GO:0000148">
    <property type="term" value="C:1,3-beta-D-glucan synthase complex"/>
    <property type="evidence" value="ECO:0007669"/>
    <property type="project" value="InterPro"/>
</dbReference>
<feature type="region of interest" description="Disordered" evidence="10">
    <location>
        <begin position="1936"/>
        <end position="1965"/>
    </location>
</feature>
<dbReference type="EC" id="2.4.1.34" evidence="3"/>
<dbReference type="Proteomes" id="UP000221165">
    <property type="component" value="Unassembled WGS sequence"/>
</dbReference>
<evidence type="ECO:0000256" key="6">
    <source>
        <dbReference type="ARBA" id="ARBA00022692"/>
    </source>
</evidence>
<feature type="compositionally biased region" description="Basic and acidic residues" evidence="10">
    <location>
        <begin position="397"/>
        <end position="419"/>
    </location>
</feature>
<comment type="subcellular location">
    <subcellularLocation>
        <location evidence="1">Membrane</location>
        <topology evidence="1">Multi-pass membrane protein</topology>
    </subcellularLocation>
</comment>
<evidence type="ECO:0000259" key="12">
    <source>
        <dbReference type="SMART" id="SM01205"/>
    </source>
</evidence>
<evidence type="ECO:0000256" key="2">
    <source>
        <dbReference type="ARBA" id="ARBA00009040"/>
    </source>
</evidence>
<evidence type="ECO:0000256" key="8">
    <source>
        <dbReference type="ARBA" id="ARBA00023136"/>
    </source>
</evidence>
<keyword evidence="7 11" id="KW-1133">Transmembrane helix</keyword>
<gene>
    <name evidence="13" type="ORF">CSUI_001936</name>
</gene>
<name>A0A2C6LB81_9APIC</name>
<evidence type="ECO:0000256" key="4">
    <source>
        <dbReference type="ARBA" id="ARBA00022676"/>
    </source>
</evidence>
<accession>A0A2C6LB81</accession>
<proteinExistence type="inferred from homology"/>
<feature type="region of interest" description="Disordered" evidence="10">
    <location>
        <begin position="1676"/>
        <end position="1741"/>
    </location>
</feature>
<feature type="region of interest" description="Disordered" evidence="10">
    <location>
        <begin position="1590"/>
        <end position="1638"/>
    </location>
</feature>
<dbReference type="GO" id="GO:0005886">
    <property type="term" value="C:plasma membrane"/>
    <property type="evidence" value="ECO:0007669"/>
    <property type="project" value="TreeGrafter"/>
</dbReference>
<feature type="compositionally biased region" description="Basic and acidic residues" evidence="10">
    <location>
        <begin position="1715"/>
        <end position="1726"/>
    </location>
</feature>
<keyword evidence="14" id="KW-1185">Reference proteome</keyword>
<evidence type="ECO:0000256" key="9">
    <source>
        <dbReference type="ARBA" id="ARBA00047777"/>
    </source>
</evidence>